<dbReference type="EMBL" id="JAWDGP010007919">
    <property type="protein sequence ID" value="KAK3700257.1"/>
    <property type="molecule type" value="Genomic_DNA"/>
</dbReference>
<sequence length="117" mass="13090">MEMSRLLYLVVMMFSVLGPCIYRTRRSAKIGGSQETQGRVTRNLLSSLKSHKGTPQDPELHSRIMAAATRSRSKVTAVLEKVSDIPHGAPPGCFMIPPYRKQPKTDELQRESLILLP</sequence>
<proteinExistence type="predicted"/>
<dbReference type="AlphaFoldDB" id="A0AAE0XNX9"/>
<dbReference type="Proteomes" id="UP001283361">
    <property type="component" value="Unassembled WGS sequence"/>
</dbReference>
<comment type="caution">
    <text evidence="2">The sequence shown here is derived from an EMBL/GenBank/DDBJ whole genome shotgun (WGS) entry which is preliminary data.</text>
</comment>
<gene>
    <name evidence="2" type="ORF">RRG08_033535</name>
</gene>
<feature type="signal peptide" evidence="1">
    <location>
        <begin position="1"/>
        <end position="18"/>
    </location>
</feature>
<keyword evidence="3" id="KW-1185">Reference proteome</keyword>
<evidence type="ECO:0000256" key="1">
    <source>
        <dbReference type="SAM" id="SignalP"/>
    </source>
</evidence>
<evidence type="ECO:0000313" key="2">
    <source>
        <dbReference type="EMBL" id="KAK3700257.1"/>
    </source>
</evidence>
<evidence type="ECO:0000313" key="3">
    <source>
        <dbReference type="Proteomes" id="UP001283361"/>
    </source>
</evidence>
<keyword evidence="1" id="KW-0732">Signal</keyword>
<name>A0AAE0XNX9_9GAST</name>
<reference evidence="2" key="1">
    <citation type="journal article" date="2023" name="G3 (Bethesda)">
        <title>A reference genome for the long-term kleptoplast-retaining sea slug Elysia crispata morphotype clarki.</title>
        <authorList>
            <person name="Eastman K.E."/>
            <person name="Pendleton A.L."/>
            <person name="Shaikh M.A."/>
            <person name="Suttiyut T."/>
            <person name="Ogas R."/>
            <person name="Tomko P."/>
            <person name="Gavelis G."/>
            <person name="Widhalm J.R."/>
            <person name="Wisecaver J.H."/>
        </authorList>
    </citation>
    <scope>NUCLEOTIDE SEQUENCE</scope>
    <source>
        <strain evidence="2">ECLA1</strain>
    </source>
</reference>
<accession>A0AAE0XNX9</accession>
<feature type="chain" id="PRO_5041981952" evidence="1">
    <location>
        <begin position="19"/>
        <end position="117"/>
    </location>
</feature>
<organism evidence="2 3">
    <name type="scientific">Elysia crispata</name>
    <name type="common">lettuce slug</name>
    <dbReference type="NCBI Taxonomy" id="231223"/>
    <lineage>
        <taxon>Eukaryota</taxon>
        <taxon>Metazoa</taxon>
        <taxon>Spiralia</taxon>
        <taxon>Lophotrochozoa</taxon>
        <taxon>Mollusca</taxon>
        <taxon>Gastropoda</taxon>
        <taxon>Heterobranchia</taxon>
        <taxon>Euthyneura</taxon>
        <taxon>Panpulmonata</taxon>
        <taxon>Sacoglossa</taxon>
        <taxon>Placobranchoidea</taxon>
        <taxon>Plakobranchidae</taxon>
        <taxon>Elysia</taxon>
    </lineage>
</organism>
<protein>
    <submittedName>
        <fullName evidence="2">Uncharacterized protein</fullName>
    </submittedName>
</protein>